<organism evidence="1 2">
    <name type="scientific">Chaenocephalus aceratus</name>
    <name type="common">Blackfin icefish</name>
    <name type="synonym">Chaenichthys aceratus</name>
    <dbReference type="NCBI Taxonomy" id="36190"/>
    <lineage>
        <taxon>Eukaryota</taxon>
        <taxon>Metazoa</taxon>
        <taxon>Chordata</taxon>
        <taxon>Craniata</taxon>
        <taxon>Vertebrata</taxon>
        <taxon>Euteleostomi</taxon>
        <taxon>Actinopterygii</taxon>
        <taxon>Neopterygii</taxon>
        <taxon>Teleostei</taxon>
        <taxon>Neoteleostei</taxon>
        <taxon>Acanthomorphata</taxon>
        <taxon>Eupercaria</taxon>
        <taxon>Perciformes</taxon>
        <taxon>Notothenioidei</taxon>
        <taxon>Channichthyidae</taxon>
        <taxon>Chaenocephalus</taxon>
    </lineage>
</organism>
<evidence type="ECO:0000313" key="2">
    <source>
        <dbReference type="Proteomes" id="UP001057452"/>
    </source>
</evidence>
<comment type="caution">
    <text evidence="1">The sequence shown here is derived from an EMBL/GenBank/DDBJ whole genome shotgun (WGS) entry which is preliminary data.</text>
</comment>
<proteinExistence type="predicted"/>
<accession>A0ACB9WL87</accession>
<sequence length="68" mass="7310">MEMDRKTIATVSLPCAELQADTRSSPKDLKETLDSEWRMTGGGGGSLVMTHLICGGKTLLTKVIETSL</sequence>
<evidence type="ECO:0000313" key="1">
    <source>
        <dbReference type="EMBL" id="KAI4814217.1"/>
    </source>
</evidence>
<dbReference type="Proteomes" id="UP001057452">
    <property type="component" value="Chromosome 14"/>
</dbReference>
<protein>
    <submittedName>
        <fullName evidence="1">Uncharacterized protein</fullName>
    </submittedName>
</protein>
<reference evidence="1" key="1">
    <citation type="submission" date="2022-05" db="EMBL/GenBank/DDBJ databases">
        <title>Chromosome-level genome of Chaenocephalus aceratus.</title>
        <authorList>
            <person name="Park H."/>
        </authorList>
    </citation>
    <scope>NUCLEOTIDE SEQUENCE</scope>
    <source>
        <strain evidence="1">KU_202001</strain>
    </source>
</reference>
<dbReference type="EMBL" id="CM043798">
    <property type="protein sequence ID" value="KAI4814217.1"/>
    <property type="molecule type" value="Genomic_DNA"/>
</dbReference>
<keyword evidence="2" id="KW-1185">Reference proteome</keyword>
<name>A0ACB9WL87_CHAAC</name>
<gene>
    <name evidence="1" type="ORF">KUCAC02_003420</name>
</gene>